<reference evidence="2" key="1">
    <citation type="submission" date="2025-08" db="UniProtKB">
        <authorList>
            <consortium name="RefSeq"/>
        </authorList>
    </citation>
    <scope>IDENTIFICATION</scope>
</reference>
<dbReference type="InterPro" id="IPR050540">
    <property type="entry name" value="F-actin_Monoox_Mical"/>
</dbReference>
<dbReference type="RefSeq" id="XP_008587870.1">
    <property type="nucleotide sequence ID" value="XM_008589648.1"/>
</dbReference>
<sequence>SPGGPRPAVQRSTSFGVPNANSIKQMLLDWCRAKTRGYERTHADCPQLLDTEDMVRLREPDWKCVYTYIQEFYRCLVQKGLVKTKKS</sequence>
<evidence type="ECO:0000313" key="2">
    <source>
        <dbReference type="RefSeq" id="XP_008587870.1"/>
    </source>
</evidence>
<dbReference type="PANTHER" id="PTHR23167:SF52">
    <property type="entry name" value="SMOOTHELIN"/>
    <property type="match status" value="1"/>
</dbReference>
<protein>
    <submittedName>
        <fullName evidence="2">Smoothelin-like protein 1</fullName>
    </submittedName>
</protein>
<dbReference type="InterPro" id="IPR036872">
    <property type="entry name" value="CH_dom_sf"/>
</dbReference>
<dbReference type="Gene3D" id="1.10.418.10">
    <property type="entry name" value="Calponin-like domain"/>
    <property type="match status" value="1"/>
</dbReference>
<dbReference type="GeneID" id="103605063"/>
<feature type="non-terminal residue" evidence="2">
    <location>
        <position position="1"/>
    </location>
</feature>
<dbReference type="Proteomes" id="UP000694923">
    <property type="component" value="Unplaced"/>
</dbReference>
<dbReference type="PANTHER" id="PTHR23167">
    <property type="entry name" value="CALPONIN HOMOLOGY DOMAIN-CONTAINING PROTEIN DDB_G0272472-RELATED"/>
    <property type="match status" value="1"/>
</dbReference>
<organism evidence="1 2">
    <name type="scientific">Galeopterus variegatus</name>
    <name type="common">Malayan flying lemur</name>
    <name type="synonym">Cynocephalus variegatus</name>
    <dbReference type="NCBI Taxonomy" id="482537"/>
    <lineage>
        <taxon>Eukaryota</taxon>
        <taxon>Metazoa</taxon>
        <taxon>Chordata</taxon>
        <taxon>Craniata</taxon>
        <taxon>Vertebrata</taxon>
        <taxon>Euteleostomi</taxon>
        <taxon>Mammalia</taxon>
        <taxon>Eutheria</taxon>
        <taxon>Euarchontoglires</taxon>
        <taxon>Dermoptera</taxon>
        <taxon>Cynocephalidae</taxon>
        <taxon>Galeopterus</taxon>
    </lineage>
</organism>
<accession>A0ABM0S4S9</accession>
<keyword evidence="1" id="KW-1185">Reference proteome</keyword>
<evidence type="ECO:0000313" key="1">
    <source>
        <dbReference type="Proteomes" id="UP000694923"/>
    </source>
</evidence>
<dbReference type="SUPFAM" id="SSF47576">
    <property type="entry name" value="Calponin-homology domain, CH-domain"/>
    <property type="match status" value="1"/>
</dbReference>
<name>A0ABM0S4S9_GALVR</name>
<gene>
    <name evidence="2" type="primary">LOC103605063</name>
</gene>
<proteinExistence type="predicted"/>